<comment type="caution">
    <text evidence="3">The sequence shown here is derived from an EMBL/GenBank/DDBJ whole genome shotgun (WGS) entry which is preliminary data.</text>
</comment>
<dbReference type="OrthoDB" id="6620482at2759"/>
<evidence type="ECO:0000256" key="2">
    <source>
        <dbReference type="SAM" id="SignalP"/>
    </source>
</evidence>
<evidence type="ECO:0000313" key="3">
    <source>
        <dbReference type="EMBL" id="CAF4855214.1"/>
    </source>
</evidence>
<dbReference type="InterPro" id="IPR031959">
    <property type="entry name" value="DUF4779"/>
</dbReference>
<accession>A0A821SBI4</accession>
<sequence length="408" mass="47802">MVRRVTKRIYFVFCVLFVAKVGASVLKDASEDHLKEVTHNDAAEVIKLEKQKGEKDHHIESIINDDHTDKHTKTTDDLKYLTKDHETKAASESDDYKGSNVKQDKLEDTQSNGYKRGHKKGHHNQGFQNSYHKDESSNKSTYFDDITDEGDQAAYKSKVNSYDNHDGRNYRGSHNNGHEYLRDHYRDGGHNRYGDVGNKRVAHQDYGRKHYLKDLEDYNKYRNGGNSYDRRNIHDHHEYKKPHVYHVPHQEPGWDWQKWDDRRKWEQPAWEESPGWDRTGWRQDVGPGYHDNRGLHDGIYYSNPGYRYGESRSNPVAEIPETIPDTPVDVPSNAPVVARRKQTITIYEDPRYSGKEGGQVRREEGDYIQLDIKPSTRRYASYDDTYYNLPVREAQASNINRLVYNRRA</sequence>
<feature type="signal peptide" evidence="2">
    <location>
        <begin position="1"/>
        <end position="23"/>
    </location>
</feature>
<gene>
    <name evidence="3" type="ORF">PMACD_LOCUS7426</name>
</gene>
<keyword evidence="4" id="KW-1185">Reference proteome</keyword>
<reference evidence="3" key="1">
    <citation type="submission" date="2021-02" db="EMBL/GenBank/DDBJ databases">
        <authorList>
            <person name="Steward A R."/>
        </authorList>
    </citation>
    <scope>NUCLEOTIDE SEQUENCE</scope>
</reference>
<dbReference type="Proteomes" id="UP000663880">
    <property type="component" value="Unassembled WGS sequence"/>
</dbReference>
<dbReference type="AlphaFoldDB" id="A0A821SBI4"/>
<organism evidence="3 4">
    <name type="scientific">Pieris macdunnoughi</name>
    <dbReference type="NCBI Taxonomy" id="345717"/>
    <lineage>
        <taxon>Eukaryota</taxon>
        <taxon>Metazoa</taxon>
        <taxon>Ecdysozoa</taxon>
        <taxon>Arthropoda</taxon>
        <taxon>Hexapoda</taxon>
        <taxon>Insecta</taxon>
        <taxon>Pterygota</taxon>
        <taxon>Neoptera</taxon>
        <taxon>Endopterygota</taxon>
        <taxon>Lepidoptera</taxon>
        <taxon>Glossata</taxon>
        <taxon>Ditrysia</taxon>
        <taxon>Papilionoidea</taxon>
        <taxon>Pieridae</taxon>
        <taxon>Pierinae</taxon>
        <taxon>Pieris</taxon>
    </lineage>
</organism>
<feature type="compositionally biased region" description="Basic and acidic residues" evidence="1">
    <location>
        <begin position="86"/>
        <end position="108"/>
    </location>
</feature>
<feature type="chain" id="PRO_5032420554" evidence="2">
    <location>
        <begin position="24"/>
        <end position="408"/>
    </location>
</feature>
<dbReference type="EMBL" id="CAJOBZ010000017">
    <property type="protein sequence ID" value="CAF4855214.1"/>
    <property type="molecule type" value="Genomic_DNA"/>
</dbReference>
<keyword evidence="2" id="KW-0732">Signal</keyword>
<evidence type="ECO:0000313" key="4">
    <source>
        <dbReference type="Proteomes" id="UP000663880"/>
    </source>
</evidence>
<proteinExistence type="predicted"/>
<dbReference type="Pfam" id="PF16009">
    <property type="entry name" value="DUF4779"/>
    <property type="match status" value="1"/>
</dbReference>
<feature type="region of interest" description="Disordered" evidence="1">
    <location>
        <begin position="160"/>
        <end position="180"/>
    </location>
</feature>
<protein>
    <submittedName>
        <fullName evidence="3">Uncharacterized protein</fullName>
    </submittedName>
</protein>
<feature type="region of interest" description="Disordered" evidence="1">
    <location>
        <begin position="86"/>
        <end position="145"/>
    </location>
</feature>
<evidence type="ECO:0000256" key="1">
    <source>
        <dbReference type="SAM" id="MobiDB-lite"/>
    </source>
</evidence>
<name>A0A821SBI4_9NEOP</name>
<feature type="region of interest" description="Disordered" evidence="1">
    <location>
        <begin position="49"/>
        <end position="73"/>
    </location>
</feature>